<gene>
    <name evidence="5" type="ORF">GpartN1_g1538.t1</name>
    <name evidence="4" type="ORF">GpartN1_g491.t1</name>
</gene>
<dbReference type="InterPro" id="IPR001753">
    <property type="entry name" value="Enoyl-CoA_hydra/iso"/>
</dbReference>
<evidence type="ECO:0000313" key="6">
    <source>
        <dbReference type="Proteomes" id="UP001061958"/>
    </source>
</evidence>
<evidence type="ECO:0000256" key="1">
    <source>
        <dbReference type="ARBA" id="ARBA00005254"/>
    </source>
</evidence>
<dbReference type="OrthoDB" id="410701at2759"/>
<dbReference type="GO" id="GO:0006635">
    <property type="term" value="P:fatty acid beta-oxidation"/>
    <property type="evidence" value="ECO:0007669"/>
    <property type="project" value="TreeGrafter"/>
</dbReference>
<sequence length="303" mass="33038">MLHSVVGRLKSHCTNLPLQIYTFARWKRPLCTVAVEKSNKEVYLEQLNGEYKGIVVVNLNRPSKKNALGKVLLSDLNDAISQLEYSSPKAVQVALVRSCVDNVFCAGADLKERAQMSDEETLPFVRYLRSTFTRLEAVPMPTIAVVDGFALGGGTELALACDLRVAGKQAVLGLPETTLAILPGAGGTQRLPRLVGIGKAKELVYTGARLNAEEARKIGLVERIAQGEETAFSCALSLAKDMLKTGPVALRLAKQAIRNGSQVDILRGLEFEDASYARVIPTKDRREALSAFAEKRKPQFRGE</sequence>
<evidence type="ECO:0000313" key="4">
    <source>
        <dbReference type="EMBL" id="GJQ08700.1"/>
    </source>
</evidence>
<dbReference type="Pfam" id="PF00378">
    <property type="entry name" value="ECH_1"/>
    <property type="match status" value="1"/>
</dbReference>
<dbReference type="GO" id="GO:0005739">
    <property type="term" value="C:mitochondrion"/>
    <property type="evidence" value="ECO:0007669"/>
    <property type="project" value="TreeGrafter"/>
</dbReference>
<dbReference type="Gene3D" id="1.10.12.10">
    <property type="entry name" value="Lyase 2-enoyl-coa Hydratase, Chain A, domain 2"/>
    <property type="match status" value="1"/>
</dbReference>
<dbReference type="FunFam" id="3.90.226.10:FF:000009">
    <property type="entry name" value="Carnitinyl-CoA dehydratase"/>
    <property type="match status" value="1"/>
</dbReference>
<evidence type="ECO:0000256" key="3">
    <source>
        <dbReference type="RuleBase" id="RU003707"/>
    </source>
</evidence>
<dbReference type="CDD" id="cd06558">
    <property type="entry name" value="crotonase-like"/>
    <property type="match status" value="1"/>
</dbReference>
<dbReference type="SUPFAM" id="SSF52096">
    <property type="entry name" value="ClpP/crotonase"/>
    <property type="match status" value="1"/>
</dbReference>
<keyword evidence="6" id="KW-1185">Reference proteome</keyword>
<dbReference type="InterPro" id="IPR029045">
    <property type="entry name" value="ClpP/crotonase-like_dom_sf"/>
</dbReference>
<dbReference type="Proteomes" id="UP001061958">
    <property type="component" value="Unassembled WGS sequence"/>
</dbReference>
<dbReference type="AlphaFoldDB" id="A0A9C7PU99"/>
<accession>A0A9C7PU99</accession>
<dbReference type="InterPro" id="IPR014748">
    <property type="entry name" value="Enoyl-CoA_hydra_C"/>
</dbReference>
<name>A0A9C7PU99_9RHOD</name>
<protein>
    <recommendedName>
        <fullName evidence="7">Enoyl-CoA hydratase</fullName>
    </recommendedName>
</protein>
<dbReference type="EMBL" id="BQMJ01000003">
    <property type="protein sequence ID" value="GJQ08700.1"/>
    <property type="molecule type" value="Genomic_DNA"/>
</dbReference>
<evidence type="ECO:0000313" key="5">
    <source>
        <dbReference type="EMBL" id="GJQ09747.1"/>
    </source>
</evidence>
<dbReference type="PANTHER" id="PTHR11941">
    <property type="entry name" value="ENOYL-COA HYDRATASE-RELATED"/>
    <property type="match status" value="1"/>
</dbReference>
<organism evidence="5 6">
    <name type="scientific">Galdieria partita</name>
    <dbReference type="NCBI Taxonomy" id="83374"/>
    <lineage>
        <taxon>Eukaryota</taxon>
        <taxon>Rhodophyta</taxon>
        <taxon>Bangiophyceae</taxon>
        <taxon>Galdieriales</taxon>
        <taxon>Galdieriaceae</taxon>
        <taxon>Galdieria</taxon>
    </lineage>
</organism>
<proteinExistence type="inferred from homology"/>
<evidence type="ECO:0008006" key="7">
    <source>
        <dbReference type="Google" id="ProtNLM"/>
    </source>
</evidence>
<dbReference type="InterPro" id="IPR018376">
    <property type="entry name" value="Enoyl-CoA_hyd/isom_CS"/>
</dbReference>
<dbReference type="GO" id="GO:0016836">
    <property type="term" value="F:hydro-lyase activity"/>
    <property type="evidence" value="ECO:0007669"/>
    <property type="project" value="UniProtKB-ARBA"/>
</dbReference>
<evidence type="ECO:0000256" key="2">
    <source>
        <dbReference type="ARBA" id="ARBA00023239"/>
    </source>
</evidence>
<reference evidence="5" key="1">
    <citation type="journal article" date="2022" name="Proc. Natl. Acad. Sci. U.S.A.">
        <title>Life cycle and functional genomics of the unicellular red alga Galdieria for elucidating algal and plant evolution and industrial use.</title>
        <authorList>
            <person name="Hirooka S."/>
            <person name="Itabashi T."/>
            <person name="Ichinose T.M."/>
            <person name="Onuma R."/>
            <person name="Fujiwara T."/>
            <person name="Yamashita S."/>
            <person name="Jong L.W."/>
            <person name="Tomita R."/>
            <person name="Iwane A.H."/>
            <person name="Miyagishima S.Y."/>
        </authorList>
    </citation>
    <scope>NUCLEOTIDE SEQUENCE</scope>
    <source>
        <strain evidence="5">NBRC 102759</strain>
    </source>
</reference>
<dbReference type="PROSITE" id="PS00166">
    <property type="entry name" value="ENOYL_COA_HYDRATASE"/>
    <property type="match status" value="1"/>
</dbReference>
<dbReference type="Gene3D" id="3.90.226.10">
    <property type="entry name" value="2-enoyl-CoA Hydratase, Chain A, domain 1"/>
    <property type="match status" value="1"/>
</dbReference>
<comment type="similarity">
    <text evidence="1 3">Belongs to the enoyl-CoA hydratase/isomerase family.</text>
</comment>
<dbReference type="EMBL" id="BQMJ01000010">
    <property type="protein sequence ID" value="GJQ09747.1"/>
    <property type="molecule type" value="Genomic_DNA"/>
</dbReference>
<keyword evidence="2" id="KW-0456">Lyase</keyword>
<reference evidence="5" key="2">
    <citation type="submission" date="2022-01" db="EMBL/GenBank/DDBJ databases">
        <authorList>
            <person name="Hirooka S."/>
            <person name="Miyagishima S.Y."/>
        </authorList>
    </citation>
    <scope>NUCLEOTIDE SEQUENCE</scope>
    <source>
        <strain evidence="5">NBRC 102759</strain>
    </source>
</reference>
<comment type="caution">
    <text evidence="5">The sequence shown here is derived from an EMBL/GenBank/DDBJ whole genome shotgun (WGS) entry which is preliminary data.</text>
</comment>
<dbReference type="PANTHER" id="PTHR11941:SF171">
    <property type="entry name" value="SD19268P"/>
    <property type="match status" value="1"/>
</dbReference>
<dbReference type="FunFam" id="1.10.12.10:FF:000001">
    <property type="entry name" value="Probable enoyl-CoA hydratase, mitochondrial"/>
    <property type="match status" value="1"/>
</dbReference>